<organism evidence="2 3">
    <name type="scientific">Pedobacter terrae</name>
    <dbReference type="NCBI Taxonomy" id="405671"/>
    <lineage>
        <taxon>Bacteria</taxon>
        <taxon>Pseudomonadati</taxon>
        <taxon>Bacteroidota</taxon>
        <taxon>Sphingobacteriia</taxon>
        <taxon>Sphingobacteriales</taxon>
        <taxon>Sphingobacteriaceae</taxon>
        <taxon>Pedobacter</taxon>
    </lineage>
</organism>
<dbReference type="Proteomes" id="UP000199643">
    <property type="component" value="Unassembled WGS sequence"/>
</dbReference>
<reference evidence="3" key="1">
    <citation type="submission" date="2016-10" db="EMBL/GenBank/DDBJ databases">
        <authorList>
            <person name="Varghese N."/>
            <person name="Submissions S."/>
        </authorList>
    </citation>
    <scope>NUCLEOTIDE SEQUENCE [LARGE SCALE GENOMIC DNA]</scope>
    <source>
        <strain evidence="3">DSM 17933</strain>
    </source>
</reference>
<dbReference type="SMART" id="SM01324">
    <property type="entry name" value="YARHG"/>
    <property type="match status" value="1"/>
</dbReference>
<dbReference type="STRING" id="405671.SAMN05421827_107115"/>
<evidence type="ECO:0000259" key="1">
    <source>
        <dbReference type="SMART" id="SM01324"/>
    </source>
</evidence>
<dbReference type="InterPro" id="IPR038434">
    <property type="entry name" value="YARHG_sf"/>
</dbReference>
<proteinExistence type="predicted"/>
<keyword evidence="3" id="KW-1185">Reference proteome</keyword>
<sequence length="413" mass="47661">MIYILFLISTVVYGQSKSANNNCPCSISSEISNWKPQLAKGFDTKATADNFAHSLNGMYLSEDRDSLYQIKIIIDAKAYGTFVHFQHLSFSKAKLLSKQVTTCEQLPNVHDGGWINASIFSPVKAINKKFAASTFFLGESNFRINKTSSYRLYKCDKETKFGIFDLNKQRYYRKVHWEPEGSFTEISLVGFIQNDLKRYSKQQLAEMKNAVYARYNYAFKGNGKWYAHFNKKPGYRWNYFKDITPFITTLEKDNIEYITGFEGAEYYDNQKSNDFLDFWEKLRTMVPENDTDKLNDLIEFPFTIKGVEDGIPELKVSKQQFASVWPMLLEQENFGINGSNKPVSSLSKSVFNKADAFAAQMLHTKSNNIANLVFQKMNGLWKVSRAYADPDLYPKLQRMLTAKKVKPFTKKNQ</sequence>
<accession>A0A1G7UTT3</accession>
<evidence type="ECO:0000313" key="3">
    <source>
        <dbReference type="Proteomes" id="UP000199643"/>
    </source>
</evidence>
<feature type="domain" description="YARHG" evidence="1">
    <location>
        <begin position="184"/>
        <end position="263"/>
    </location>
</feature>
<protein>
    <submittedName>
        <fullName evidence="2">YARHG domain-containing protein</fullName>
    </submittedName>
</protein>
<dbReference type="AlphaFoldDB" id="A0A1G7UTT3"/>
<evidence type="ECO:0000313" key="2">
    <source>
        <dbReference type="EMBL" id="SDG50886.1"/>
    </source>
</evidence>
<dbReference type="InterPro" id="IPR025582">
    <property type="entry name" value="YARHG_dom"/>
</dbReference>
<name>A0A1G7UTT3_9SPHI</name>
<dbReference type="Gene3D" id="1.20.58.1690">
    <property type="match status" value="1"/>
</dbReference>
<gene>
    <name evidence="2" type="ORF">SAMN05421827_107115</name>
</gene>
<dbReference type="EMBL" id="FNCH01000007">
    <property type="protein sequence ID" value="SDG50886.1"/>
    <property type="molecule type" value="Genomic_DNA"/>
</dbReference>